<evidence type="ECO:0000259" key="1">
    <source>
        <dbReference type="Pfam" id="PF00561"/>
    </source>
</evidence>
<keyword evidence="3" id="KW-1185">Reference proteome</keyword>
<dbReference type="PANTHER" id="PTHR43798">
    <property type="entry name" value="MONOACYLGLYCEROL LIPASE"/>
    <property type="match status" value="1"/>
</dbReference>
<feature type="domain" description="AB hydrolase-1" evidence="1">
    <location>
        <begin position="42"/>
        <end position="293"/>
    </location>
</feature>
<dbReference type="EMBL" id="JAZIBG010000020">
    <property type="protein sequence ID" value="MEF7613971.1"/>
    <property type="molecule type" value="Genomic_DNA"/>
</dbReference>
<evidence type="ECO:0000313" key="2">
    <source>
        <dbReference type="EMBL" id="MEF7613971.1"/>
    </source>
</evidence>
<name>A0AAW9Q926_9BURK</name>
<dbReference type="Gene3D" id="3.40.50.1820">
    <property type="entry name" value="alpha/beta hydrolase"/>
    <property type="match status" value="1"/>
</dbReference>
<dbReference type="InterPro" id="IPR029058">
    <property type="entry name" value="AB_hydrolase_fold"/>
</dbReference>
<dbReference type="AlphaFoldDB" id="A0AAW9Q926"/>
<sequence>MTAPHLPFAYVPRRPGRSRFVPVRGLQYHVTCWGDDIDPAQPPLVMLHGWMDVGASFQFVVDALPQHRYVVALDWRGFGRTQAPADTYWFADYLGDLDVLLDTLLPGRTIDLLGHSMGGNVAMLYAGVRPQRLRRLVNLEGFGMPRSRPQDAPARYAQWLDQLREPPALGSYDSVDGVSRRLMKNNPRLAADKAAWLALQWSERRGDGRWHLRAEPGHKGVAPQLYQADEVLAVWQRIEAPLLWIDGALTDMAGWWGQRYGREEFEARLATVRAPVERQRLAASGHMLHHDEPEALAAHIERFLAAAA</sequence>
<dbReference type="InterPro" id="IPR050266">
    <property type="entry name" value="AB_hydrolase_sf"/>
</dbReference>
<dbReference type="Proteomes" id="UP001336250">
    <property type="component" value="Unassembled WGS sequence"/>
</dbReference>
<dbReference type="GO" id="GO:0016020">
    <property type="term" value="C:membrane"/>
    <property type="evidence" value="ECO:0007669"/>
    <property type="project" value="TreeGrafter"/>
</dbReference>
<proteinExistence type="predicted"/>
<evidence type="ECO:0000313" key="3">
    <source>
        <dbReference type="Proteomes" id="UP001336250"/>
    </source>
</evidence>
<protein>
    <submittedName>
        <fullName evidence="2">Alpha/beta fold hydrolase</fullName>
    </submittedName>
</protein>
<comment type="caution">
    <text evidence="2">The sequence shown here is derived from an EMBL/GenBank/DDBJ whole genome shotgun (WGS) entry which is preliminary data.</text>
</comment>
<dbReference type="InterPro" id="IPR000073">
    <property type="entry name" value="AB_hydrolase_1"/>
</dbReference>
<dbReference type="SUPFAM" id="SSF53474">
    <property type="entry name" value="alpha/beta-Hydrolases"/>
    <property type="match status" value="1"/>
</dbReference>
<dbReference type="RefSeq" id="WP_332288911.1">
    <property type="nucleotide sequence ID" value="NZ_JAZIBG010000020.1"/>
</dbReference>
<dbReference type="GO" id="GO:0016787">
    <property type="term" value="F:hydrolase activity"/>
    <property type="evidence" value="ECO:0007669"/>
    <property type="project" value="UniProtKB-KW"/>
</dbReference>
<organism evidence="2 3">
    <name type="scientific">Aquincola agrisoli</name>
    <dbReference type="NCBI Taxonomy" id="3119538"/>
    <lineage>
        <taxon>Bacteria</taxon>
        <taxon>Pseudomonadati</taxon>
        <taxon>Pseudomonadota</taxon>
        <taxon>Betaproteobacteria</taxon>
        <taxon>Burkholderiales</taxon>
        <taxon>Sphaerotilaceae</taxon>
        <taxon>Aquincola</taxon>
    </lineage>
</organism>
<reference evidence="2 3" key="1">
    <citation type="submission" date="2024-02" db="EMBL/GenBank/DDBJ databases">
        <title>Genome sequence of Aquincola sp. MAHUQ-54.</title>
        <authorList>
            <person name="Huq M.A."/>
        </authorList>
    </citation>
    <scope>NUCLEOTIDE SEQUENCE [LARGE SCALE GENOMIC DNA]</scope>
    <source>
        <strain evidence="2 3">MAHUQ-54</strain>
    </source>
</reference>
<accession>A0AAW9Q926</accession>
<keyword evidence="2" id="KW-0378">Hydrolase</keyword>
<dbReference type="PANTHER" id="PTHR43798:SF33">
    <property type="entry name" value="HYDROLASE, PUTATIVE (AFU_ORTHOLOGUE AFUA_2G14860)-RELATED"/>
    <property type="match status" value="1"/>
</dbReference>
<gene>
    <name evidence="2" type="ORF">V4F39_08625</name>
</gene>
<dbReference type="PRINTS" id="PR00111">
    <property type="entry name" value="ABHYDROLASE"/>
</dbReference>
<dbReference type="Pfam" id="PF00561">
    <property type="entry name" value="Abhydrolase_1"/>
    <property type="match status" value="1"/>
</dbReference>